<comment type="caution">
    <text evidence="2">The sequence shown here is derived from an EMBL/GenBank/DDBJ whole genome shotgun (WGS) entry which is preliminary data.</text>
</comment>
<evidence type="ECO:0000313" key="3">
    <source>
        <dbReference type="Proteomes" id="UP001230504"/>
    </source>
</evidence>
<dbReference type="RefSeq" id="XP_060413552.1">
    <property type="nucleotide sequence ID" value="XM_060563752.1"/>
</dbReference>
<dbReference type="Proteomes" id="UP001230504">
    <property type="component" value="Unassembled WGS sequence"/>
</dbReference>
<gene>
    <name evidence="2" type="ORF">LY79DRAFT_670204</name>
</gene>
<name>A0AAD8V2P2_9PEZI</name>
<feature type="compositionally biased region" description="Polar residues" evidence="1">
    <location>
        <begin position="18"/>
        <end position="28"/>
    </location>
</feature>
<dbReference type="EMBL" id="JAHLJV010000034">
    <property type="protein sequence ID" value="KAK1590040.1"/>
    <property type="molecule type" value="Genomic_DNA"/>
</dbReference>
<evidence type="ECO:0000256" key="1">
    <source>
        <dbReference type="SAM" id="MobiDB-lite"/>
    </source>
</evidence>
<feature type="region of interest" description="Disordered" evidence="1">
    <location>
        <begin position="1"/>
        <end position="65"/>
    </location>
</feature>
<sequence length="65" mass="6842">MATSLQEDGMAADKEAKTPSTAITRPSSTGGGVDSPAPWKISEFPPATMPSRLRVLQQPKLMPSS</sequence>
<organism evidence="2 3">
    <name type="scientific">Colletotrichum navitas</name>
    <dbReference type="NCBI Taxonomy" id="681940"/>
    <lineage>
        <taxon>Eukaryota</taxon>
        <taxon>Fungi</taxon>
        <taxon>Dikarya</taxon>
        <taxon>Ascomycota</taxon>
        <taxon>Pezizomycotina</taxon>
        <taxon>Sordariomycetes</taxon>
        <taxon>Hypocreomycetidae</taxon>
        <taxon>Glomerellales</taxon>
        <taxon>Glomerellaceae</taxon>
        <taxon>Colletotrichum</taxon>
        <taxon>Colletotrichum graminicola species complex</taxon>
    </lineage>
</organism>
<proteinExistence type="predicted"/>
<dbReference type="AlphaFoldDB" id="A0AAD8V2P2"/>
<protein>
    <submittedName>
        <fullName evidence="2">Uncharacterized protein</fullName>
    </submittedName>
</protein>
<reference evidence="2" key="1">
    <citation type="submission" date="2021-06" db="EMBL/GenBank/DDBJ databases">
        <title>Comparative genomics, transcriptomics and evolutionary studies reveal genomic signatures of adaptation to plant cell wall in hemibiotrophic fungi.</title>
        <authorList>
            <consortium name="DOE Joint Genome Institute"/>
            <person name="Baroncelli R."/>
            <person name="Diaz J.F."/>
            <person name="Benocci T."/>
            <person name="Peng M."/>
            <person name="Battaglia E."/>
            <person name="Haridas S."/>
            <person name="Andreopoulos W."/>
            <person name="Labutti K."/>
            <person name="Pangilinan J."/>
            <person name="Floch G.L."/>
            <person name="Makela M.R."/>
            <person name="Henrissat B."/>
            <person name="Grigoriev I.V."/>
            <person name="Crouch J.A."/>
            <person name="De Vries R.P."/>
            <person name="Sukno S.A."/>
            <person name="Thon M.R."/>
        </authorList>
    </citation>
    <scope>NUCLEOTIDE SEQUENCE</scope>
    <source>
        <strain evidence="2">CBS 125086</strain>
    </source>
</reference>
<accession>A0AAD8V2P2</accession>
<evidence type="ECO:0000313" key="2">
    <source>
        <dbReference type="EMBL" id="KAK1590040.1"/>
    </source>
</evidence>
<dbReference type="GeneID" id="85447992"/>
<keyword evidence="3" id="KW-1185">Reference proteome</keyword>